<feature type="compositionally biased region" description="Polar residues" evidence="1">
    <location>
        <begin position="78"/>
        <end position="93"/>
    </location>
</feature>
<dbReference type="EMBL" id="SELW01000643">
    <property type="protein sequence ID" value="TID16287.1"/>
    <property type="molecule type" value="Genomic_DNA"/>
</dbReference>
<dbReference type="AlphaFoldDB" id="A0A4T0WWT4"/>
<dbReference type="Proteomes" id="UP000307173">
    <property type="component" value="Unassembled WGS sequence"/>
</dbReference>
<feature type="compositionally biased region" description="Polar residues" evidence="1">
    <location>
        <begin position="46"/>
        <end position="61"/>
    </location>
</feature>
<evidence type="ECO:0000313" key="3">
    <source>
        <dbReference type="Proteomes" id="UP000307173"/>
    </source>
</evidence>
<feature type="compositionally biased region" description="Basic residues" evidence="1">
    <location>
        <begin position="776"/>
        <end position="789"/>
    </location>
</feature>
<evidence type="ECO:0000256" key="1">
    <source>
        <dbReference type="SAM" id="MobiDB-lite"/>
    </source>
</evidence>
<name>A0A4T0WWT4_9ASCO</name>
<sequence length="797" mass="89108">MADSSDHLFDSSAFMNIFNSPEHDIWNNNGFLLSSNGNQLNSPSSHPQSNHKSLSSSQKQVKGNIFNPQPSPQHRHSVNTISGLSSSMNSIFNPTTSISAPSSSAQRRSTSHLHNNTSLLESSSLNPNSNPTTSTTTTTSTTVSTSASMATSSVTNKPANLHIQTLQSSPTVWPNYSNTSLEDISNLNPNTSGRSSRFFPSPFETNRTFDMDLNNTSILNGSPLVDNRRSTLPNFESSSPFHNNSTNTPTPQFDSPNANYFNYLPTAHSKSVTYSSVFNDSNTSTISHQYSNFTSTPIQSSKNRPLVDRNLSYPNIDYSFVNMNAMSINNQPNLQLNPLHGSNDYNDYNDMTDDMIYQMDGFKNQRSSIDDNSNDNILPSSNFSDTSFTAPKPITDTSPIHSPSPSSSFLPQLNLKGVYQSSPIKEKTIPEPSPHTPLNQQDLIKLLQLNTINTPKVKSADIDSPVSPTSSNFPSPTLPSAELIYSSQQDIPIIETKSRISHFINNMITRHDIVYRSFIALSSRNIQLRKSINLLENLIYPFGTIKVIERLTPDNEDYLKLRVIAIIAESQLTTINYTPTKEEPDSDIIDKEIDDKKDDKPWKTIDFNIDNEEAKILVFKESENTDYSKLNRSDVMEILLNREDLTPIIENSINSMSKSLTLNNKLDVCWYPEGFSSTFHRRGVNNFMFVRELQSKMIVNRTRVSGGGIVEMGEFRISMPIEEMGFTNDKLNGEKLKRSFLVNIDLKELDGKSDHDTKKDKHDSKEHSSSPSSNRGKFKKRGTYSRGRGRGGSNSRN</sequence>
<feature type="region of interest" description="Disordered" evidence="1">
    <location>
        <begin position="366"/>
        <end position="407"/>
    </location>
</feature>
<feature type="compositionally biased region" description="Polar residues" evidence="1">
    <location>
        <begin position="366"/>
        <end position="389"/>
    </location>
</feature>
<feature type="region of interest" description="Disordered" evidence="1">
    <location>
        <begin position="37"/>
        <end position="147"/>
    </location>
</feature>
<protein>
    <submittedName>
        <fullName evidence="2">Uncharacterized protein</fullName>
    </submittedName>
</protein>
<accession>A0A4T0WWT4</accession>
<comment type="caution">
    <text evidence="2">The sequence shown here is derived from an EMBL/GenBank/DDBJ whole genome shotgun (WGS) entry which is preliminary data.</text>
</comment>
<proteinExistence type="predicted"/>
<gene>
    <name evidence="2" type="ORF">CANINC_004189</name>
</gene>
<organism evidence="2 3">
    <name type="scientific">Pichia inconspicua</name>
    <dbReference type="NCBI Taxonomy" id="52247"/>
    <lineage>
        <taxon>Eukaryota</taxon>
        <taxon>Fungi</taxon>
        <taxon>Dikarya</taxon>
        <taxon>Ascomycota</taxon>
        <taxon>Saccharomycotina</taxon>
        <taxon>Pichiomycetes</taxon>
        <taxon>Pichiales</taxon>
        <taxon>Pichiaceae</taxon>
        <taxon>Pichia</taxon>
    </lineage>
</organism>
<reference evidence="2 3" key="1">
    <citation type="journal article" date="2019" name="Front. Genet.">
        <title>Whole-Genome Sequencing of the Opportunistic Yeast Pathogen Candida inconspicua Uncovers Its Hybrid Origin.</title>
        <authorList>
            <person name="Mixao V."/>
            <person name="Hansen A.P."/>
            <person name="Saus E."/>
            <person name="Boekhout T."/>
            <person name="Lass-Florl C."/>
            <person name="Gabaldon T."/>
        </authorList>
    </citation>
    <scope>NUCLEOTIDE SEQUENCE [LARGE SCALE GENOMIC DNA]</scope>
    <source>
        <strain evidence="2 3">CBS 180</strain>
    </source>
</reference>
<feature type="compositionally biased region" description="Low complexity" evidence="1">
    <location>
        <begin position="398"/>
        <end position="407"/>
    </location>
</feature>
<evidence type="ECO:0000313" key="2">
    <source>
        <dbReference type="EMBL" id="TID16287.1"/>
    </source>
</evidence>
<keyword evidence="3" id="KW-1185">Reference proteome</keyword>
<feature type="compositionally biased region" description="Basic and acidic residues" evidence="1">
    <location>
        <begin position="751"/>
        <end position="768"/>
    </location>
</feature>
<dbReference type="OrthoDB" id="4096847at2759"/>
<dbReference type="STRING" id="52247.A0A4T0WWT4"/>
<feature type="region of interest" description="Disordered" evidence="1">
    <location>
        <begin position="751"/>
        <end position="797"/>
    </location>
</feature>
<feature type="compositionally biased region" description="Low complexity" evidence="1">
    <location>
        <begin position="94"/>
        <end position="147"/>
    </location>
</feature>